<organism evidence="3 4">
    <name type="scientific">Niallia nealsonii</name>
    <dbReference type="NCBI Taxonomy" id="115979"/>
    <lineage>
        <taxon>Bacteria</taxon>
        <taxon>Bacillati</taxon>
        <taxon>Bacillota</taxon>
        <taxon>Bacilli</taxon>
        <taxon>Bacillales</taxon>
        <taxon>Bacillaceae</taxon>
        <taxon>Niallia</taxon>
    </lineage>
</organism>
<evidence type="ECO:0000256" key="2">
    <source>
        <dbReference type="SAM" id="Phobius"/>
    </source>
</evidence>
<dbReference type="RefSeq" id="WP_101179363.1">
    <property type="nucleotide sequence ID" value="NZ_PISE01000066.1"/>
</dbReference>
<dbReference type="AlphaFoldDB" id="A0A2N0YWP2"/>
<protein>
    <recommendedName>
        <fullName evidence="5">Type 4 fimbrial biogenesis protein PilX N-terminal domain-containing protein</fullName>
    </recommendedName>
</protein>
<evidence type="ECO:0000313" key="3">
    <source>
        <dbReference type="EMBL" id="PKG21679.1"/>
    </source>
</evidence>
<accession>A0A2N0YWP2</accession>
<reference evidence="3 4" key="1">
    <citation type="journal article" date="2003" name="Int. J. Syst. Evol. Microbiol.">
        <title>Bacillus nealsonii sp. nov., isolated from a spacecraft-assembly facility, whose spores are gamma-radiation resistant.</title>
        <authorList>
            <person name="Venkateswaran K."/>
            <person name="Kempf M."/>
            <person name="Chen F."/>
            <person name="Satomi M."/>
            <person name="Nicholson W."/>
            <person name="Kern R."/>
        </authorList>
    </citation>
    <scope>NUCLEOTIDE SEQUENCE [LARGE SCALE GENOMIC DNA]</scope>
    <source>
        <strain evidence="3 4">FO-92</strain>
    </source>
</reference>
<evidence type="ECO:0008006" key="5">
    <source>
        <dbReference type="Google" id="ProtNLM"/>
    </source>
</evidence>
<feature type="region of interest" description="Disordered" evidence="1">
    <location>
        <begin position="206"/>
        <end position="225"/>
    </location>
</feature>
<dbReference type="Proteomes" id="UP000233375">
    <property type="component" value="Unassembled WGS sequence"/>
</dbReference>
<keyword evidence="2" id="KW-1133">Transmembrane helix</keyword>
<proteinExistence type="predicted"/>
<keyword evidence="4" id="KW-1185">Reference proteome</keyword>
<feature type="transmembrane region" description="Helical" evidence="2">
    <location>
        <begin position="12"/>
        <end position="33"/>
    </location>
</feature>
<gene>
    <name evidence="3" type="ORF">CWS01_21150</name>
</gene>
<keyword evidence="2" id="KW-0472">Membrane</keyword>
<evidence type="ECO:0000313" key="4">
    <source>
        <dbReference type="Proteomes" id="UP000233375"/>
    </source>
</evidence>
<sequence>MLYKSEKGNALIIVLIMVTVFFILYISIMGMTFNNSKQIMVTEDKVQAVSIAEMGVTYYKTAIINESAALEKDETFKKSINQLIDSTIYTKYGTITAANKETIEKEMNSTNYFSDLKEATAAAYRKKLQSNLEEWNNNFFKTLIVSVDNSSKQLFSIANIKQSNTKDSIIYSFDSIGKTADKTVTLNSSLTIPITLDPIILEVANEEEENDSGNSGGTGNSGNYSDIYQTGLTGNEISNPGNLNSCVNPIPNNYSFSNSKCQYSGTTSITTNTNINDYILKVNGALILSSNINSFNRSTLYSTGDLTVNGNLNGNSTIKIHSGGSISFSSLNDTVSNSIIESAGNGTFQNLKTANSSIYIGGTVKINNLNSFKNSKLEVKGNLETENWSETSDSIISIAGTATFKNLNSTFTNTNMMIKGSGTFQNLNSLTNSTIRIGGASTFSEINQLNSSKIIVNGDASIQGLNNPNNNSKLLILGNATINKINNITNSAIYIGSNAAIGNLNLGSNAKICVRETLDITGNFNKNGDGKVFAKKVTTNTKNKYGQYIDTSSTSFQTNCTDGYTEDNGSNSGNENNQIYLPIINSTIESEKSELDAEYDY</sequence>
<evidence type="ECO:0000256" key="1">
    <source>
        <dbReference type="SAM" id="MobiDB-lite"/>
    </source>
</evidence>
<dbReference type="OrthoDB" id="2964362at2"/>
<name>A0A2N0YWP2_9BACI</name>
<keyword evidence="2" id="KW-0812">Transmembrane</keyword>
<dbReference type="EMBL" id="PISE01000066">
    <property type="protein sequence ID" value="PKG21679.1"/>
    <property type="molecule type" value="Genomic_DNA"/>
</dbReference>
<comment type="caution">
    <text evidence="3">The sequence shown here is derived from an EMBL/GenBank/DDBJ whole genome shotgun (WGS) entry which is preliminary data.</text>
</comment>